<dbReference type="InterPro" id="IPR009100">
    <property type="entry name" value="AcylCoA_DH/oxidase_NM_dom_sf"/>
</dbReference>
<dbReference type="SUPFAM" id="SSF47203">
    <property type="entry name" value="Acyl-CoA dehydrogenase C-terminal domain-like"/>
    <property type="match status" value="1"/>
</dbReference>
<name>A0A381ZD58_9ZZZZ</name>
<organism evidence="9">
    <name type="scientific">marine metagenome</name>
    <dbReference type="NCBI Taxonomy" id="408172"/>
    <lineage>
        <taxon>unclassified sequences</taxon>
        <taxon>metagenomes</taxon>
        <taxon>ecological metagenomes</taxon>
    </lineage>
</organism>
<dbReference type="InterPro" id="IPR037069">
    <property type="entry name" value="AcylCoA_DH/ox_N_sf"/>
</dbReference>
<dbReference type="Gene3D" id="1.20.140.10">
    <property type="entry name" value="Butyryl-CoA Dehydrogenase, subunit A, domain 3"/>
    <property type="match status" value="1"/>
</dbReference>
<feature type="domain" description="Acyl-CoA dehydrogenase/oxidase N-terminal" evidence="8">
    <location>
        <begin position="6"/>
        <end position="117"/>
    </location>
</feature>
<dbReference type="InterPro" id="IPR009075">
    <property type="entry name" value="AcylCo_DH/oxidase_C"/>
</dbReference>
<dbReference type="InterPro" id="IPR013786">
    <property type="entry name" value="AcylCoA_DH/ox_N"/>
</dbReference>
<dbReference type="CDD" id="cd00567">
    <property type="entry name" value="ACAD"/>
    <property type="match status" value="1"/>
</dbReference>
<dbReference type="InterPro" id="IPR006091">
    <property type="entry name" value="Acyl-CoA_Oxase/DH_mid-dom"/>
</dbReference>
<dbReference type="InterPro" id="IPR046373">
    <property type="entry name" value="Acyl-CoA_Oxase/DH_mid-dom_sf"/>
</dbReference>
<evidence type="ECO:0000256" key="4">
    <source>
        <dbReference type="ARBA" id="ARBA00022827"/>
    </source>
</evidence>
<evidence type="ECO:0000259" key="7">
    <source>
        <dbReference type="Pfam" id="PF02770"/>
    </source>
</evidence>
<keyword evidence="3" id="KW-0285">Flavoprotein</keyword>
<evidence type="ECO:0000259" key="6">
    <source>
        <dbReference type="Pfam" id="PF00441"/>
    </source>
</evidence>
<dbReference type="Pfam" id="PF02770">
    <property type="entry name" value="Acyl-CoA_dh_M"/>
    <property type="match status" value="1"/>
</dbReference>
<proteinExistence type="inferred from homology"/>
<reference evidence="9" key="1">
    <citation type="submission" date="2018-05" db="EMBL/GenBank/DDBJ databases">
        <authorList>
            <person name="Lanie J.A."/>
            <person name="Ng W.-L."/>
            <person name="Kazmierczak K.M."/>
            <person name="Andrzejewski T.M."/>
            <person name="Davidsen T.M."/>
            <person name="Wayne K.J."/>
            <person name="Tettelin H."/>
            <person name="Glass J.I."/>
            <person name="Rusch D."/>
            <person name="Podicherti R."/>
            <person name="Tsui H.-C.T."/>
            <person name="Winkler M.E."/>
        </authorList>
    </citation>
    <scope>NUCLEOTIDE SEQUENCE</scope>
</reference>
<evidence type="ECO:0008006" key="10">
    <source>
        <dbReference type="Google" id="ProtNLM"/>
    </source>
</evidence>
<keyword evidence="4" id="KW-0274">FAD</keyword>
<comment type="similarity">
    <text evidence="2">Belongs to the acyl-CoA dehydrogenase family.</text>
</comment>
<dbReference type="GO" id="GO:0003995">
    <property type="term" value="F:acyl-CoA dehydrogenase activity"/>
    <property type="evidence" value="ECO:0007669"/>
    <property type="project" value="TreeGrafter"/>
</dbReference>
<dbReference type="Gene3D" id="1.10.540.10">
    <property type="entry name" value="Acyl-CoA dehydrogenase/oxidase, N-terminal domain"/>
    <property type="match status" value="1"/>
</dbReference>
<gene>
    <name evidence="9" type="ORF">METZ01_LOCUS140089</name>
</gene>
<dbReference type="EMBL" id="UINC01020877">
    <property type="protein sequence ID" value="SVA87235.1"/>
    <property type="molecule type" value="Genomic_DNA"/>
</dbReference>
<protein>
    <recommendedName>
        <fullName evidence="10">Acyl-CoA dehydrogenase</fullName>
    </recommendedName>
</protein>
<feature type="domain" description="Acyl-CoA dehydrogenase/oxidase C-terminal" evidence="6">
    <location>
        <begin position="227"/>
        <end position="367"/>
    </location>
</feature>
<evidence type="ECO:0000256" key="3">
    <source>
        <dbReference type="ARBA" id="ARBA00022630"/>
    </source>
</evidence>
<keyword evidence="5" id="KW-0560">Oxidoreductase</keyword>
<evidence type="ECO:0000256" key="2">
    <source>
        <dbReference type="ARBA" id="ARBA00009347"/>
    </source>
</evidence>
<comment type="cofactor">
    <cofactor evidence="1">
        <name>FAD</name>
        <dbReference type="ChEBI" id="CHEBI:57692"/>
    </cofactor>
</comment>
<feature type="domain" description="Acyl-CoA oxidase/dehydrogenase middle" evidence="7">
    <location>
        <begin position="123"/>
        <end position="215"/>
    </location>
</feature>
<accession>A0A381ZD58</accession>
<dbReference type="PANTHER" id="PTHR43884">
    <property type="entry name" value="ACYL-COA DEHYDROGENASE"/>
    <property type="match status" value="1"/>
</dbReference>
<sequence length="380" mass="41061">MDLGLSEVQQMLKSSAQEFLSQECPLTLVRAMEDDTSGENDQLWRQIAGLGWTGVAFPESYGGTGGDFMDLAVLLEEMGRALCPSPFFSTVVLGGMTVLDAGSDAQKQDIVTRICDGQMLMTLALTEQTASYEAWGVEAVATRQGDNYVLEGTKLFVPDAHVADLILVAARTSGNADPEKGISLFLVPSDTTGLSVTQLSTIASDRQCEVVLNQVSVPASSLLGEVDQGWPILQRALERATAGKCIEMLGGAAAVVDMTVEYVKGRTQFGRPIGSFQAVQHHCANMATDVEGSRVVAYQAAWKVSEGVPAQREVSVAKAWVSAAYQRVCSTAHQTHGAIGFTKEHDLQLYTRRAKIQELNYGDVNFHKDVALQYMERELA</sequence>
<evidence type="ECO:0000256" key="5">
    <source>
        <dbReference type="ARBA" id="ARBA00023002"/>
    </source>
</evidence>
<dbReference type="SUPFAM" id="SSF56645">
    <property type="entry name" value="Acyl-CoA dehydrogenase NM domain-like"/>
    <property type="match status" value="1"/>
</dbReference>
<dbReference type="GO" id="GO:0050660">
    <property type="term" value="F:flavin adenine dinucleotide binding"/>
    <property type="evidence" value="ECO:0007669"/>
    <property type="project" value="InterPro"/>
</dbReference>
<dbReference type="AlphaFoldDB" id="A0A381ZD58"/>
<evidence type="ECO:0000313" key="9">
    <source>
        <dbReference type="EMBL" id="SVA87235.1"/>
    </source>
</evidence>
<dbReference type="PANTHER" id="PTHR43884:SF20">
    <property type="entry name" value="ACYL-COA DEHYDROGENASE FADE28"/>
    <property type="match status" value="1"/>
</dbReference>
<dbReference type="Pfam" id="PF02771">
    <property type="entry name" value="Acyl-CoA_dh_N"/>
    <property type="match status" value="1"/>
</dbReference>
<evidence type="ECO:0000259" key="8">
    <source>
        <dbReference type="Pfam" id="PF02771"/>
    </source>
</evidence>
<dbReference type="Gene3D" id="2.40.110.10">
    <property type="entry name" value="Butyryl-CoA Dehydrogenase, subunit A, domain 2"/>
    <property type="match status" value="1"/>
</dbReference>
<dbReference type="InterPro" id="IPR036250">
    <property type="entry name" value="AcylCo_DH-like_C"/>
</dbReference>
<evidence type="ECO:0000256" key="1">
    <source>
        <dbReference type="ARBA" id="ARBA00001974"/>
    </source>
</evidence>
<dbReference type="Pfam" id="PF00441">
    <property type="entry name" value="Acyl-CoA_dh_1"/>
    <property type="match status" value="1"/>
</dbReference>